<dbReference type="AlphaFoldDB" id="A0A1N7LS48"/>
<evidence type="ECO:0000256" key="1">
    <source>
        <dbReference type="SAM" id="Phobius"/>
    </source>
</evidence>
<dbReference type="Proteomes" id="UP000186246">
    <property type="component" value="Unassembled WGS sequence"/>
</dbReference>
<sequence>MILFWSILFYSNSIFAVFSILYLIYEKIKKKEAFKGIFMLVFSLFIMFFSQDRLCNLILEEIITDLKSGKLVLEKNQILTNSNIYNLEVSSQKHNYSEKTYAVTLLPSKDDLIIKQDYSNNRFWVFYTKYYYSKHHAIGYVK</sequence>
<feature type="transmembrane region" description="Helical" evidence="1">
    <location>
        <begin position="32"/>
        <end position="50"/>
    </location>
</feature>
<reference evidence="3" key="3">
    <citation type="submission" date="2017-01" db="EMBL/GenBank/DDBJ databases">
        <authorList>
            <person name="Mah S.A."/>
            <person name="Swanson W.J."/>
            <person name="Moy G.W."/>
            <person name="Vacquier V.D."/>
        </authorList>
    </citation>
    <scope>NUCLEOTIDE SEQUENCE [LARGE SCALE GENOMIC DNA]</scope>
    <source>
        <strain evidence="3">DSM 21068</strain>
    </source>
</reference>
<proteinExistence type="predicted"/>
<evidence type="ECO:0000313" key="5">
    <source>
        <dbReference type="Proteomes" id="UP000238314"/>
    </source>
</evidence>
<evidence type="ECO:0000313" key="2">
    <source>
        <dbReference type="EMBL" id="PQA91821.1"/>
    </source>
</evidence>
<dbReference type="Proteomes" id="UP000238314">
    <property type="component" value="Unassembled WGS sequence"/>
</dbReference>
<evidence type="ECO:0000313" key="4">
    <source>
        <dbReference type="Proteomes" id="UP000186246"/>
    </source>
</evidence>
<keyword evidence="1" id="KW-0472">Membrane</keyword>
<dbReference type="EMBL" id="MUGO01000018">
    <property type="protein sequence ID" value="PQA91821.1"/>
    <property type="molecule type" value="Genomic_DNA"/>
</dbReference>
<dbReference type="STRING" id="551459.SAMN05421796_10342"/>
<accession>A0A1N7LS48</accession>
<organism evidence="3 4">
    <name type="scientific">Chryseobacterium piscicola</name>
    <dbReference type="NCBI Taxonomy" id="551459"/>
    <lineage>
        <taxon>Bacteria</taxon>
        <taxon>Pseudomonadati</taxon>
        <taxon>Bacteroidota</taxon>
        <taxon>Flavobacteriia</taxon>
        <taxon>Flavobacteriales</taxon>
        <taxon>Weeksellaceae</taxon>
        <taxon>Chryseobacterium group</taxon>
        <taxon>Chryseobacterium</taxon>
    </lineage>
</organism>
<dbReference type="EMBL" id="FTOJ01000003">
    <property type="protein sequence ID" value="SIS76668.1"/>
    <property type="molecule type" value="Genomic_DNA"/>
</dbReference>
<gene>
    <name evidence="2" type="ORF">B0A70_12060</name>
    <name evidence="3" type="ORF">SAMN05421796_10342</name>
</gene>
<reference evidence="2 5" key="1">
    <citation type="submission" date="2016-11" db="EMBL/GenBank/DDBJ databases">
        <title>Whole genomes of Flavobacteriaceae.</title>
        <authorList>
            <person name="Stine C."/>
            <person name="Li C."/>
            <person name="Tadesse D."/>
        </authorList>
    </citation>
    <scope>NUCLEOTIDE SEQUENCE [LARGE SCALE GENOMIC DNA]</scope>
    <source>
        <strain evidence="2 5">DSM 21068</strain>
    </source>
</reference>
<protein>
    <submittedName>
        <fullName evidence="3">Uncharacterized protein</fullName>
    </submittedName>
</protein>
<name>A0A1N7LS48_9FLAO</name>
<keyword evidence="1" id="KW-1133">Transmembrane helix</keyword>
<keyword evidence="5" id="KW-1185">Reference proteome</keyword>
<reference evidence="4" key="2">
    <citation type="submission" date="2017-01" db="EMBL/GenBank/DDBJ databases">
        <authorList>
            <person name="Varghese N."/>
            <person name="Submissions S."/>
        </authorList>
    </citation>
    <scope>NUCLEOTIDE SEQUENCE [LARGE SCALE GENOMIC DNA]</scope>
    <source>
        <strain evidence="4">DSM 21068</strain>
    </source>
</reference>
<keyword evidence="1" id="KW-0812">Transmembrane</keyword>
<evidence type="ECO:0000313" key="3">
    <source>
        <dbReference type="EMBL" id="SIS76668.1"/>
    </source>
</evidence>
<feature type="transmembrane region" description="Helical" evidence="1">
    <location>
        <begin position="6"/>
        <end position="25"/>
    </location>
</feature>